<dbReference type="InterPro" id="IPR036465">
    <property type="entry name" value="vWFA_dom_sf"/>
</dbReference>
<evidence type="ECO:0008006" key="3">
    <source>
        <dbReference type="Google" id="ProtNLM"/>
    </source>
</evidence>
<dbReference type="Proteomes" id="UP000602745">
    <property type="component" value="Unassembled WGS sequence"/>
</dbReference>
<dbReference type="EMBL" id="BMCP01000006">
    <property type="protein sequence ID" value="GGE53417.1"/>
    <property type="molecule type" value="Genomic_DNA"/>
</dbReference>
<comment type="caution">
    <text evidence="1">The sequence shown here is derived from an EMBL/GenBank/DDBJ whole genome shotgun (WGS) entry which is preliminary data.</text>
</comment>
<name>A0A8J2YMP0_9RHOB</name>
<proteinExistence type="predicted"/>
<evidence type="ECO:0000313" key="1">
    <source>
        <dbReference type="EMBL" id="GGE53417.1"/>
    </source>
</evidence>
<dbReference type="AlphaFoldDB" id="A0A8J2YMP0"/>
<dbReference type="SUPFAM" id="SSF53300">
    <property type="entry name" value="vWA-like"/>
    <property type="match status" value="1"/>
</dbReference>
<dbReference type="Gene3D" id="3.40.50.410">
    <property type="entry name" value="von Willebrand factor, type A domain"/>
    <property type="match status" value="1"/>
</dbReference>
<keyword evidence="2" id="KW-1185">Reference proteome</keyword>
<accession>A0A8J2YMP0</accession>
<protein>
    <recommendedName>
        <fullName evidence="3">VWFA domain-containing protein</fullName>
    </recommendedName>
</protein>
<sequence length="379" mass="41400">MILALAGVAVTTLSVLTLDYTRAIALEARLQAAADAAVLNALHMDSADKDFAKAAEDFFYAQLEEDDRKAVLDFSSRTEVRDRLLNLVIEFRANLTGSFFEAFGYGDLILGGNATATMGPPSGLGFHFILDVSDSMGLAATEEARVALRNATINVPLGSCEFACHTAVNFTIARDIDVPLRIDVARAGIERMIGIATTDYADRNYTYSVTAISNHSVNVIETTADARQVLSSLADIDVGFGMGNTDANSWFNISLPQTAAWLDLHPSEAGRDVVVLVTDGVQSENRTTDENLVKPLDLAYCEMLKRNGRKLAIIYTEYLPIPGDHVYEHRVRFFRDQIEPNLRACASTGLLLIGSNSGDLTSVFEDMFHLVNRALYLSK</sequence>
<reference evidence="1" key="2">
    <citation type="submission" date="2020-09" db="EMBL/GenBank/DDBJ databases">
        <authorList>
            <person name="Sun Q."/>
            <person name="Sedlacek I."/>
        </authorList>
    </citation>
    <scope>NUCLEOTIDE SEQUENCE</scope>
    <source>
        <strain evidence="1">CCM 7684</strain>
    </source>
</reference>
<reference evidence="1" key="1">
    <citation type="journal article" date="2014" name="Int. J. Syst. Evol. Microbiol.">
        <title>Complete genome sequence of Corynebacterium casei LMG S-19264T (=DSM 44701T), isolated from a smear-ripened cheese.</title>
        <authorList>
            <consortium name="US DOE Joint Genome Institute (JGI-PGF)"/>
            <person name="Walter F."/>
            <person name="Albersmeier A."/>
            <person name="Kalinowski J."/>
            <person name="Ruckert C."/>
        </authorList>
    </citation>
    <scope>NUCLEOTIDE SEQUENCE</scope>
    <source>
        <strain evidence="1">CCM 7684</strain>
    </source>
</reference>
<evidence type="ECO:0000313" key="2">
    <source>
        <dbReference type="Proteomes" id="UP000602745"/>
    </source>
</evidence>
<gene>
    <name evidence="1" type="ORF">GCM10007276_33060</name>
</gene>
<organism evidence="1 2">
    <name type="scientific">Agaricicola taiwanensis</name>
    <dbReference type="NCBI Taxonomy" id="591372"/>
    <lineage>
        <taxon>Bacteria</taxon>
        <taxon>Pseudomonadati</taxon>
        <taxon>Pseudomonadota</taxon>
        <taxon>Alphaproteobacteria</taxon>
        <taxon>Rhodobacterales</taxon>
        <taxon>Paracoccaceae</taxon>
        <taxon>Agaricicola</taxon>
    </lineage>
</organism>